<dbReference type="OrthoDB" id="10467948at2759"/>
<dbReference type="Proteomes" id="UP000237105">
    <property type="component" value="Unassembled WGS sequence"/>
</dbReference>
<accession>A0A2P5DLC6</accession>
<comment type="caution">
    <text evidence="1">The sequence shown here is derived from an EMBL/GenBank/DDBJ whole genome shotgun (WGS) entry which is preliminary data.</text>
</comment>
<keyword evidence="2" id="KW-1185">Reference proteome</keyword>
<organism evidence="1 2">
    <name type="scientific">Parasponia andersonii</name>
    <name type="common">Sponia andersonii</name>
    <dbReference type="NCBI Taxonomy" id="3476"/>
    <lineage>
        <taxon>Eukaryota</taxon>
        <taxon>Viridiplantae</taxon>
        <taxon>Streptophyta</taxon>
        <taxon>Embryophyta</taxon>
        <taxon>Tracheophyta</taxon>
        <taxon>Spermatophyta</taxon>
        <taxon>Magnoliopsida</taxon>
        <taxon>eudicotyledons</taxon>
        <taxon>Gunneridae</taxon>
        <taxon>Pentapetalae</taxon>
        <taxon>rosids</taxon>
        <taxon>fabids</taxon>
        <taxon>Rosales</taxon>
        <taxon>Cannabaceae</taxon>
        <taxon>Parasponia</taxon>
    </lineage>
</organism>
<dbReference type="AlphaFoldDB" id="A0A2P5DLC6"/>
<name>A0A2P5DLC6_PARAD</name>
<dbReference type="EMBL" id="JXTB01000030">
    <property type="protein sequence ID" value="PON74084.1"/>
    <property type="molecule type" value="Genomic_DNA"/>
</dbReference>
<proteinExistence type="predicted"/>
<evidence type="ECO:0000313" key="2">
    <source>
        <dbReference type="Proteomes" id="UP000237105"/>
    </source>
</evidence>
<protein>
    <submittedName>
        <fullName evidence="1">Uncharacterized protein</fullName>
    </submittedName>
</protein>
<gene>
    <name evidence="1" type="ORF">PanWU01x14_052940</name>
</gene>
<evidence type="ECO:0000313" key="1">
    <source>
        <dbReference type="EMBL" id="PON74084.1"/>
    </source>
</evidence>
<sequence length="70" mass="7991">MEVVLICALCDVLHPEFLFTQEAPTVTSSRRCPDLSNSWTSKTNKVKLTPKPDKYETGLTQENGFHCMFR</sequence>
<reference evidence="2" key="1">
    <citation type="submission" date="2016-06" db="EMBL/GenBank/DDBJ databases">
        <title>Parallel loss of symbiosis genes in relatives of nitrogen-fixing non-legume Parasponia.</title>
        <authorList>
            <person name="Van Velzen R."/>
            <person name="Holmer R."/>
            <person name="Bu F."/>
            <person name="Rutten L."/>
            <person name="Van Zeijl A."/>
            <person name="Liu W."/>
            <person name="Santuari L."/>
            <person name="Cao Q."/>
            <person name="Sharma T."/>
            <person name="Shen D."/>
            <person name="Roswanjaya Y."/>
            <person name="Wardhani T."/>
            <person name="Kalhor M.S."/>
            <person name="Jansen J."/>
            <person name="Van den Hoogen J."/>
            <person name="Gungor B."/>
            <person name="Hartog M."/>
            <person name="Hontelez J."/>
            <person name="Verver J."/>
            <person name="Yang W.-C."/>
            <person name="Schijlen E."/>
            <person name="Repin R."/>
            <person name="Schilthuizen M."/>
            <person name="Schranz E."/>
            <person name="Heidstra R."/>
            <person name="Miyata K."/>
            <person name="Fedorova E."/>
            <person name="Kohlen W."/>
            <person name="Bisseling T."/>
            <person name="Smit S."/>
            <person name="Geurts R."/>
        </authorList>
    </citation>
    <scope>NUCLEOTIDE SEQUENCE [LARGE SCALE GENOMIC DNA]</scope>
    <source>
        <strain evidence="2">cv. WU1-14</strain>
    </source>
</reference>